<protein>
    <submittedName>
        <fullName evidence="2">Uncharacterized protein</fullName>
    </submittedName>
</protein>
<reference evidence="2" key="2">
    <citation type="submission" date="2020-11" db="EMBL/GenBank/DDBJ databases">
        <authorList>
            <person name="McCartney M.A."/>
            <person name="Auch B."/>
            <person name="Kono T."/>
            <person name="Mallez S."/>
            <person name="Becker A."/>
            <person name="Gohl D.M."/>
            <person name="Silverstein K.A.T."/>
            <person name="Koren S."/>
            <person name="Bechman K.B."/>
            <person name="Herman A."/>
            <person name="Abrahante J.E."/>
            <person name="Garbe J."/>
        </authorList>
    </citation>
    <scope>NUCLEOTIDE SEQUENCE</scope>
    <source>
        <strain evidence="2">Duluth1</strain>
        <tissue evidence="2">Whole animal</tissue>
    </source>
</reference>
<organism evidence="2 3">
    <name type="scientific">Dreissena polymorpha</name>
    <name type="common">Zebra mussel</name>
    <name type="synonym">Mytilus polymorpha</name>
    <dbReference type="NCBI Taxonomy" id="45954"/>
    <lineage>
        <taxon>Eukaryota</taxon>
        <taxon>Metazoa</taxon>
        <taxon>Spiralia</taxon>
        <taxon>Lophotrochozoa</taxon>
        <taxon>Mollusca</taxon>
        <taxon>Bivalvia</taxon>
        <taxon>Autobranchia</taxon>
        <taxon>Heteroconchia</taxon>
        <taxon>Euheterodonta</taxon>
        <taxon>Imparidentia</taxon>
        <taxon>Neoheterodontei</taxon>
        <taxon>Myida</taxon>
        <taxon>Dreissenoidea</taxon>
        <taxon>Dreissenidae</taxon>
        <taxon>Dreissena</taxon>
    </lineage>
</organism>
<dbReference type="AlphaFoldDB" id="A0A9D4KV47"/>
<feature type="compositionally biased region" description="Polar residues" evidence="1">
    <location>
        <begin position="25"/>
        <end position="47"/>
    </location>
</feature>
<evidence type="ECO:0000256" key="1">
    <source>
        <dbReference type="SAM" id="MobiDB-lite"/>
    </source>
</evidence>
<feature type="region of interest" description="Disordered" evidence="1">
    <location>
        <begin position="1"/>
        <end position="47"/>
    </location>
</feature>
<accession>A0A9D4KV47</accession>
<keyword evidence="3" id="KW-1185">Reference proteome</keyword>
<name>A0A9D4KV47_DREPO</name>
<proteinExistence type="predicted"/>
<reference evidence="2" key="1">
    <citation type="journal article" date="2019" name="bioRxiv">
        <title>The Genome of the Zebra Mussel, Dreissena polymorpha: A Resource for Invasive Species Research.</title>
        <authorList>
            <person name="McCartney M.A."/>
            <person name="Auch B."/>
            <person name="Kono T."/>
            <person name="Mallez S."/>
            <person name="Zhang Y."/>
            <person name="Obille A."/>
            <person name="Becker A."/>
            <person name="Abrahante J.E."/>
            <person name="Garbe J."/>
            <person name="Badalamenti J.P."/>
            <person name="Herman A."/>
            <person name="Mangelson H."/>
            <person name="Liachko I."/>
            <person name="Sullivan S."/>
            <person name="Sone E.D."/>
            <person name="Koren S."/>
            <person name="Silverstein K.A.T."/>
            <person name="Beckman K.B."/>
            <person name="Gohl D.M."/>
        </authorList>
    </citation>
    <scope>NUCLEOTIDE SEQUENCE</scope>
    <source>
        <strain evidence="2">Duluth1</strain>
        <tissue evidence="2">Whole animal</tissue>
    </source>
</reference>
<evidence type="ECO:0000313" key="2">
    <source>
        <dbReference type="EMBL" id="KAH3846695.1"/>
    </source>
</evidence>
<gene>
    <name evidence="2" type="ORF">DPMN_088997</name>
</gene>
<feature type="compositionally biased region" description="Basic residues" evidence="1">
    <location>
        <begin position="10"/>
        <end position="22"/>
    </location>
</feature>
<dbReference type="EMBL" id="JAIWYP010000003">
    <property type="protein sequence ID" value="KAH3846695.1"/>
    <property type="molecule type" value="Genomic_DNA"/>
</dbReference>
<dbReference type="Proteomes" id="UP000828390">
    <property type="component" value="Unassembled WGS sequence"/>
</dbReference>
<comment type="caution">
    <text evidence="2">The sequence shown here is derived from an EMBL/GenBank/DDBJ whole genome shotgun (WGS) entry which is preliminary data.</text>
</comment>
<sequence length="81" mass="8794">MINRAEARAAKKKKAKSTKRFKPSATVTSGSLPRGGNTFSFPVQSSDQNPCSNCILFVPITTRSMQKTELVPVSLVEKPPT</sequence>
<evidence type="ECO:0000313" key="3">
    <source>
        <dbReference type="Proteomes" id="UP000828390"/>
    </source>
</evidence>